<gene>
    <name evidence="2" type="ORF">PG999_003028</name>
</gene>
<sequence>MAELASERSSTLPSLGLKEKEREEVKESIRCQQELHAKVNNSGRFNSHEKYALQLQSIDTAETYFQENFGHTLLAKNEFDIKRSHGARHVAKNMNNAAASVHDTMQALGPIIDVIKDSGSPYAGIAIGTITFVFAV</sequence>
<dbReference type="EMBL" id="JAQQWP010000002">
    <property type="protein sequence ID" value="KAK8130648.1"/>
    <property type="molecule type" value="Genomic_DNA"/>
</dbReference>
<dbReference type="AlphaFoldDB" id="A0AAW0RA68"/>
<protein>
    <submittedName>
        <fullName evidence="2">Uncharacterized protein</fullName>
    </submittedName>
</protein>
<name>A0AAW0RA68_9PEZI</name>
<proteinExistence type="predicted"/>
<comment type="caution">
    <text evidence="2">The sequence shown here is derived from an EMBL/GenBank/DDBJ whole genome shotgun (WGS) entry which is preliminary data.</text>
</comment>
<keyword evidence="3" id="KW-1185">Reference proteome</keyword>
<feature type="region of interest" description="Disordered" evidence="1">
    <location>
        <begin position="1"/>
        <end position="22"/>
    </location>
</feature>
<dbReference type="Proteomes" id="UP001392437">
    <property type="component" value="Unassembled WGS sequence"/>
</dbReference>
<evidence type="ECO:0000313" key="2">
    <source>
        <dbReference type="EMBL" id="KAK8130648.1"/>
    </source>
</evidence>
<evidence type="ECO:0000256" key="1">
    <source>
        <dbReference type="SAM" id="MobiDB-lite"/>
    </source>
</evidence>
<organism evidence="2 3">
    <name type="scientific">Apiospora kogelbergensis</name>
    <dbReference type="NCBI Taxonomy" id="1337665"/>
    <lineage>
        <taxon>Eukaryota</taxon>
        <taxon>Fungi</taxon>
        <taxon>Dikarya</taxon>
        <taxon>Ascomycota</taxon>
        <taxon>Pezizomycotina</taxon>
        <taxon>Sordariomycetes</taxon>
        <taxon>Xylariomycetidae</taxon>
        <taxon>Amphisphaeriales</taxon>
        <taxon>Apiosporaceae</taxon>
        <taxon>Apiospora</taxon>
    </lineage>
</organism>
<reference evidence="2 3" key="1">
    <citation type="submission" date="2023-01" db="EMBL/GenBank/DDBJ databases">
        <title>Analysis of 21 Apiospora genomes using comparative genomics revels a genus with tremendous synthesis potential of carbohydrate active enzymes and secondary metabolites.</title>
        <authorList>
            <person name="Sorensen T."/>
        </authorList>
    </citation>
    <scope>NUCLEOTIDE SEQUENCE [LARGE SCALE GENOMIC DNA]</scope>
    <source>
        <strain evidence="2 3">CBS 117206</strain>
    </source>
</reference>
<evidence type="ECO:0000313" key="3">
    <source>
        <dbReference type="Proteomes" id="UP001392437"/>
    </source>
</evidence>
<accession>A0AAW0RA68</accession>